<evidence type="ECO:0000313" key="6">
    <source>
        <dbReference type="Proteomes" id="UP000660611"/>
    </source>
</evidence>
<dbReference type="SFLD" id="SFLDG01129">
    <property type="entry name" value="C1.5:_HAD__Beta-PGM__Phosphata"/>
    <property type="match status" value="1"/>
</dbReference>
<keyword evidence="3" id="KW-0460">Magnesium</keyword>
<evidence type="ECO:0000256" key="2">
    <source>
        <dbReference type="ARBA" id="ARBA00022801"/>
    </source>
</evidence>
<evidence type="ECO:0000256" key="1">
    <source>
        <dbReference type="ARBA" id="ARBA00001946"/>
    </source>
</evidence>
<keyword evidence="2" id="KW-0378">Hydrolase</keyword>
<organism evidence="5 6">
    <name type="scientific">Dactylosporangium siamense</name>
    <dbReference type="NCBI Taxonomy" id="685454"/>
    <lineage>
        <taxon>Bacteria</taxon>
        <taxon>Bacillati</taxon>
        <taxon>Actinomycetota</taxon>
        <taxon>Actinomycetes</taxon>
        <taxon>Micromonosporales</taxon>
        <taxon>Micromonosporaceae</taxon>
        <taxon>Dactylosporangium</taxon>
    </lineage>
</organism>
<sequence>MTVQAVLFDLDGTLLDHEAAVTAALLRWLPEIGVEATAPARALWFTLQERHLSDWRAGRVTFQQQRRHRLRDFLLATGGPVGGDDDRLDALFSAFLRWYAQSWAPYPDAVPALDALQRSGLRTAVLTNGSQSQQTDKLARIGLLDRVGPVYTGEALGLFKPDPAVFAEVCRRWGLPPGAVVSVGDRHDLDVLPARAAGLRAVHLDRDRSGPPGEPHRITSLSELPDRLPSAG</sequence>
<dbReference type="Pfam" id="PF00702">
    <property type="entry name" value="Hydrolase"/>
    <property type="match status" value="1"/>
</dbReference>
<dbReference type="NCBIfam" id="TIGR01549">
    <property type="entry name" value="HAD-SF-IA-v1"/>
    <property type="match status" value="1"/>
</dbReference>
<dbReference type="InterPro" id="IPR051400">
    <property type="entry name" value="HAD-like_hydrolase"/>
</dbReference>
<comment type="cofactor">
    <cofactor evidence="1">
        <name>Mg(2+)</name>
        <dbReference type="ChEBI" id="CHEBI:18420"/>
    </cofactor>
</comment>
<dbReference type="Gene3D" id="3.40.50.1000">
    <property type="entry name" value="HAD superfamily/HAD-like"/>
    <property type="match status" value="1"/>
</dbReference>
<dbReference type="SUPFAM" id="SSF56784">
    <property type="entry name" value="HAD-like"/>
    <property type="match status" value="1"/>
</dbReference>
<dbReference type="GO" id="GO:0016787">
    <property type="term" value="F:hydrolase activity"/>
    <property type="evidence" value="ECO:0007669"/>
    <property type="project" value="UniProtKB-KW"/>
</dbReference>
<dbReference type="RefSeq" id="WP_239135619.1">
    <property type="nucleotide sequence ID" value="NZ_BAAAVW010000005.1"/>
</dbReference>
<dbReference type="SFLD" id="SFLDS00003">
    <property type="entry name" value="Haloacid_Dehalogenase"/>
    <property type="match status" value="1"/>
</dbReference>
<proteinExistence type="predicted"/>
<comment type="caution">
    <text evidence="5">The sequence shown here is derived from an EMBL/GenBank/DDBJ whole genome shotgun (WGS) entry which is preliminary data.</text>
</comment>
<accession>A0A919PI56</accession>
<dbReference type="EMBL" id="BONQ01000014">
    <property type="protein sequence ID" value="GIG42363.1"/>
    <property type="molecule type" value="Genomic_DNA"/>
</dbReference>
<dbReference type="InterPro" id="IPR036412">
    <property type="entry name" value="HAD-like_sf"/>
</dbReference>
<evidence type="ECO:0000313" key="5">
    <source>
        <dbReference type="EMBL" id="GIG42363.1"/>
    </source>
</evidence>
<dbReference type="InterPro" id="IPR023214">
    <property type="entry name" value="HAD_sf"/>
</dbReference>
<feature type="region of interest" description="Disordered" evidence="4">
    <location>
        <begin position="204"/>
        <end position="232"/>
    </location>
</feature>
<dbReference type="InterPro" id="IPR006439">
    <property type="entry name" value="HAD-SF_hydro_IA"/>
</dbReference>
<dbReference type="GO" id="GO:0044281">
    <property type="term" value="P:small molecule metabolic process"/>
    <property type="evidence" value="ECO:0007669"/>
    <property type="project" value="UniProtKB-ARBA"/>
</dbReference>
<dbReference type="PRINTS" id="PR00413">
    <property type="entry name" value="HADHALOGNASE"/>
</dbReference>
<dbReference type="Gene3D" id="1.20.120.1600">
    <property type="match status" value="1"/>
</dbReference>
<name>A0A919PI56_9ACTN</name>
<protein>
    <submittedName>
        <fullName evidence="5">Haloacid dehalogenase</fullName>
    </submittedName>
</protein>
<keyword evidence="6" id="KW-1185">Reference proteome</keyword>
<dbReference type="Proteomes" id="UP000660611">
    <property type="component" value="Unassembled WGS sequence"/>
</dbReference>
<dbReference type="AlphaFoldDB" id="A0A919PI56"/>
<reference evidence="5" key="1">
    <citation type="submission" date="2021-01" db="EMBL/GenBank/DDBJ databases">
        <title>Whole genome shotgun sequence of Dactylosporangium siamense NBRC 106093.</title>
        <authorList>
            <person name="Komaki H."/>
            <person name="Tamura T."/>
        </authorList>
    </citation>
    <scope>NUCLEOTIDE SEQUENCE</scope>
    <source>
        <strain evidence="5">NBRC 106093</strain>
    </source>
</reference>
<feature type="compositionally biased region" description="Basic and acidic residues" evidence="4">
    <location>
        <begin position="204"/>
        <end position="217"/>
    </location>
</feature>
<evidence type="ECO:0000256" key="4">
    <source>
        <dbReference type="SAM" id="MobiDB-lite"/>
    </source>
</evidence>
<dbReference type="PANTHER" id="PTHR46470">
    <property type="entry name" value="N-ACYLNEURAMINATE-9-PHOSPHATASE"/>
    <property type="match status" value="1"/>
</dbReference>
<evidence type="ECO:0000256" key="3">
    <source>
        <dbReference type="ARBA" id="ARBA00022842"/>
    </source>
</evidence>
<dbReference type="PANTHER" id="PTHR46470:SF4">
    <property type="entry name" value="5-AMINO-6-(5-PHOSPHO-D-RIBITYLAMINO)URACIL PHOSPHATASE YIGB"/>
    <property type="match status" value="1"/>
</dbReference>
<gene>
    <name evidence="5" type="ORF">Dsi01nite_004040</name>
</gene>